<dbReference type="PANTHER" id="PTHR46390:SF1">
    <property type="entry name" value="MANNOSE-1-PHOSPHATE GUANYLYLTRANSFERASE"/>
    <property type="match status" value="1"/>
</dbReference>
<dbReference type="EMBL" id="MHCS01000034">
    <property type="protein sequence ID" value="OGY25945.1"/>
    <property type="molecule type" value="Genomic_DNA"/>
</dbReference>
<reference evidence="3 4" key="1">
    <citation type="journal article" date="2016" name="Nat. Commun.">
        <title>Thousands of microbial genomes shed light on interconnected biogeochemical processes in an aquifer system.</title>
        <authorList>
            <person name="Anantharaman K."/>
            <person name="Brown C.T."/>
            <person name="Hug L.A."/>
            <person name="Sharon I."/>
            <person name="Castelle C.J."/>
            <person name="Probst A.J."/>
            <person name="Thomas B.C."/>
            <person name="Singh A."/>
            <person name="Wilkins M.J."/>
            <person name="Karaoz U."/>
            <person name="Brodie E.L."/>
            <person name="Williams K.H."/>
            <person name="Hubbard S.S."/>
            <person name="Banfield J.F."/>
        </authorList>
    </citation>
    <scope>NUCLEOTIDE SEQUENCE [LARGE SCALE GENOMIC DNA]</scope>
</reference>
<dbReference type="Pfam" id="PF22640">
    <property type="entry name" value="ManC_GMP_beta-helix"/>
    <property type="match status" value="1"/>
</dbReference>
<evidence type="ECO:0000313" key="4">
    <source>
        <dbReference type="Proteomes" id="UP000176389"/>
    </source>
</evidence>
<dbReference type="GO" id="GO:0004475">
    <property type="term" value="F:mannose-1-phosphate guanylyltransferase (GTP) activity"/>
    <property type="evidence" value="ECO:0007669"/>
    <property type="project" value="InterPro"/>
</dbReference>
<dbReference type="Proteomes" id="UP000176389">
    <property type="component" value="Unassembled WGS sequence"/>
</dbReference>
<dbReference type="InterPro" id="IPR005835">
    <property type="entry name" value="NTP_transferase_dom"/>
</dbReference>
<evidence type="ECO:0000259" key="1">
    <source>
        <dbReference type="Pfam" id="PF00483"/>
    </source>
</evidence>
<dbReference type="PANTHER" id="PTHR46390">
    <property type="entry name" value="MANNOSE-1-PHOSPHATE GUANYLYLTRANSFERASE"/>
    <property type="match status" value="1"/>
</dbReference>
<comment type="caution">
    <text evidence="3">The sequence shown here is derived from an EMBL/GenBank/DDBJ whole genome shotgun (WGS) entry which is preliminary data.</text>
</comment>
<dbReference type="AlphaFoldDB" id="A0A1G1WE16"/>
<dbReference type="InterPro" id="IPR051161">
    <property type="entry name" value="Mannose-6P_isomerase_type2"/>
</dbReference>
<proteinExistence type="predicted"/>
<dbReference type="Gene3D" id="3.90.550.10">
    <property type="entry name" value="Spore Coat Polysaccharide Biosynthesis Protein SpsA, Chain A"/>
    <property type="match status" value="1"/>
</dbReference>
<dbReference type="SUPFAM" id="SSF159283">
    <property type="entry name" value="Guanosine diphospho-D-mannose pyrophosphorylase/mannose-6-phosphate isomerase linker domain"/>
    <property type="match status" value="1"/>
</dbReference>
<protein>
    <recommendedName>
        <fullName evidence="5">Nucleotidyl transferase domain-containing protein</fullName>
    </recommendedName>
</protein>
<dbReference type="Pfam" id="PF00483">
    <property type="entry name" value="NTP_transferase"/>
    <property type="match status" value="1"/>
</dbReference>
<dbReference type="InterPro" id="IPR054566">
    <property type="entry name" value="ManC/GMP-like_b-helix"/>
</dbReference>
<name>A0A1G1WE16_9BACT</name>
<evidence type="ECO:0000313" key="3">
    <source>
        <dbReference type="EMBL" id="OGY25945.1"/>
    </source>
</evidence>
<feature type="domain" description="MannoseP isomerase/GMP-like beta-helix" evidence="2">
    <location>
        <begin position="298"/>
        <end position="351"/>
    </location>
</feature>
<sequence>MAKKNRFAVILAGGGGTRLWPLSRKKKPKQLLKLFDNKTLLRHTLERVGRSFSQDQIYVVTSRDLENEVKRETGSIPDHNILIEPQPKNTAAAIGLAAVHLLKIDKRAVFSTFAADHYIKDERKFIDTLMGSQEAAASGDYIVTIGIKPTDAATGYGYIHAAEEIFKVRGKPVFKVREFKEKPDQATARKYLSRGAFFWNANINSYKISTLLQALQEFKPNLLKTLKSTPLPSRDKQTSSLWEKLPNEAIDTAVLERAENVLMIPGDFSWVDVGDWETVYSLLSKKAEDNVTIGKNAEHISFDSRGCLIYGEEGVVATIGLDDMIVIKTDDTVLVTPRSRSQDVKKIVEKLKQTKKENFL</sequence>
<organism evidence="3 4">
    <name type="scientific">Candidatus Woykebacteria bacterium RBG_16_43_9</name>
    <dbReference type="NCBI Taxonomy" id="1802596"/>
    <lineage>
        <taxon>Bacteria</taxon>
        <taxon>Candidatus Woykeibacteriota</taxon>
    </lineage>
</organism>
<dbReference type="GO" id="GO:0009298">
    <property type="term" value="P:GDP-mannose biosynthetic process"/>
    <property type="evidence" value="ECO:0007669"/>
    <property type="project" value="TreeGrafter"/>
</dbReference>
<accession>A0A1G1WE16</accession>
<evidence type="ECO:0000259" key="2">
    <source>
        <dbReference type="Pfam" id="PF22640"/>
    </source>
</evidence>
<dbReference type="STRING" id="1802596.A2Z11_03330"/>
<dbReference type="SUPFAM" id="SSF53448">
    <property type="entry name" value="Nucleotide-diphospho-sugar transferases"/>
    <property type="match status" value="1"/>
</dbReference>
<evidence type="ECO:0008006" key="5">
    <source>
        <dbReference type="Google" id="ProtNLM"/>
    </source>
</evidence>
<dbReference type="InterPro" id="IPR029044">
    <property type="entry name" value="Nucleotide-diphossugar_trans"/>
</dbReference>
<feature type="domain" description="Nucleotidyl transferase" evidence="1">
    <location>
        <begin position="8"/>
        <end position="283"/>
    </location>
</feature>
<dbReference type="InterPro" id="IPR049577">
    <property type="entry name" value="GMPP_N"/>
</dbReference>
<gene>
    <name evidence="3" type="ORF">A2Z11_03330</name>
</gene>
<dbReference type="CDD" id="cd02509">
    <property type="entry name" value="GDP-M1P_Guanylyltransferase"/>
    <property type="match status" value="1"/>
</dbReference>